<feature type="transmembrane region" description="Helical" evidence="9">
    <location>
        <begin position="322"/>
        <end position="345"/>
    </location>
</feature>
<dbReference type="Proteomes" id="UP001164244">
    <property type="component" value="Chromosome"/>
</dbReference>
<dbReference type="PANTHER" id="PTHR33451:SF3">
    <property type="entry name" value="MALATE-2H(+)_NA(+)-LACTATE ANTIPORTER"/>
    <property type="match status" value="1"/>
</dbReference>
<gene>
    <name evidence="11" type="ORF">OKW85_08270</name>
</gene>
<dbReference type="Pfam" id="PF03553">
    <property type="entry name" value="Na_H_antiporter"/>
    <property type="match status" value="1"/>
</dbReference>
<evidence type="ECO:0000256" key="5">
    <source>
        <dbReference type="ARBA" id="ARBA00022692"/>
    </source>
</evidence>
<keyword evidence="2" id="KW-0813">Transport</keyword>
<dbReference type="InterPro" id="IPR018461">
    <property type="entry name" value="Na/H_Antiport_NhaC-like_C"/>
</dbReference>
<feature type="transmembrane region" description="Helical" evidence="9">
    <location>
        <begin position="122"/>
        <end position="153"/>
    </location>
</feature>
<feature type="transmembrane region" description="Helical" evidence="9">
    <location>
        <begin position="210"/>
        <end position="228"/>
    </location>
</feature>
<evidence type="ECO:0000259" key="10">
    <source>
        <dbReference type="Pfam" id="PF03553"/>
    </source>
</evidence>
<evidence type="ECO:0000256" key="6">
    <source>
        <dbReference type="ARBA" id="ARBA00022989"/>
    </source>
</evidence>
<feature type="domain" description="Na+/H+ antiporter NhaC-like C-terminal" evidence="10">
    <location>
        <begin position="173"/>
        <end position="450"/>
    </location>
</feature>
<dbReference type="AlphaFoldDB" id="A0AA46X4D1"/>
<comment type="similarity">
    <text evidence="8">Belongs to the NhaC Na(+)/H(+) (TC 2.A.35) antiporter family.</text>
</comment>
<organism evidence="11 12">
    <name type="scientific">Veillonella rogosae</name>
    <dbReference type="NCBI Taxonomy" id="423477"/>
    <lineage>
        <taxon>Bacteria</taxon>
        <taxon>Bacillati</taxon>
        <taxon>Bacillota</taxon>
        <taxon>Negativicutes</taxon>
        <taxon>Veillonellales</taxon>
        <taxon>Veillonellaceae</taxon>
        <taxon>Veillonella</taxon>
    </lineage>
</organism>
<dbReference type="InterPro" id="IPR052180">
    <property type="entry name" value="NhaC_Na-H+_Antiporter"/>
</dbReference>
<dbReference type="GO" id="GO:0005886">
    <property type="term" value="C:plasma membrane"/>
    <property type="evidence" value="ECO:0007669"/>
    <property type="project" value="UniProtKB-SubCell"/>
</dbReference>
<evidence type="ECO:0000256" key="7">
    <source>
        <dbReference type="ARBA" id="ARBA00023136"/>
    </source>
</evidence>
<accession>A0AA46X4D1</accession>
<sequence>MKWLQLILNAFLKYQQGRSLMPKNTESLIGLLISILVIIIAVANGIAIGYALIVVWCIMAYVFYRKGYQPKELLTLSWTGAKTSIVVMQIFLLIGWLIAMWQAAGIIPMIIATGIDLINPSLFIACAFLLTAIVSMVLGTAFGTVGTMGIVLITMARAGNIPEDIVAGAIIAGAYFGDRNGPLSSSASLVAALTHTKVPTNIPIMFKDGLPALVISTVLYLLLSQWFPLNYTNSLLPDTIHFVFNIDWTLWIPVIIVIALLPLKVSIRWPIGLSALAAAILAYTNQGATLSELGWYTLTGFELPHYNPLADIIHGGGLQTMFIPTLSIFMATAISGMLEGVGFWNDVRQLLERAKTRSDVFAANVGLALLTGAVGCSQAIAVVMTHSIMRITYAQRGIQDEDVMLDFENSGIVISALLPWNIAAYVPVVMMGTSTAGYVPFAFFLYLVPLLYWLRLRKQDQPIIR</sequence>
<keyword evidence="7 9" id="KW-0472">Membrane</keyword>
<protein>
    <submittedName>
        <fullName evidence="11">Sodium:proton antiporter</fullName>
    </submittedName>
</protein>
<reference evidence="11" key="1">
    <citation type="submission" date="2022-11" db="EMBL/GenBank/DDBJ databases">
        <title>Complete genome sequence of Veillonella rogosae KCOM 3468 isolated from human Subgingival dental plaque of Chronic peridontitis Lesion.</title>
        <authorList>
            <person name="Park S.-N."/>
            <person name="Lim Y.K."/>
            <person name="Kook J.-K."/>
        </authorList>
    </citation>
    <scope>NUCLEOTIDE SEQUENCE</scope>
    <source>
        <strain evidence="11">KCOM 3468</strain>
    </source>
</reference>
<feature type="transmembrane region" description="Helical" evidence="9">
    <location>
        <begin position="248"/>
        <end position="267"/>
    </location>
</feature>
<feature type="transmembrane region" description="Helical" evidence="9">
    <location>
        <begin position="436"/>
        <end position="454"/>
    </location>
</feature>
<proteinExistence type="inferred from homology"/>
<keyword evidence="4" id="KW-1003">Cell membrane</keyword>
<evidence type="ECO:0000256" key="8">
    <source>
        <dbReference type="ARBA" id="ARBA00038435"/>
    </source>
</evidence>
<evidence type="ECO:0000256" key="2">
    <source>
        <dbReference type="ARBA" id="ARBA00022448"/>
    </source>
</evidence>
<keyword evidence="5 9" id="KW-0812">Transmembrane</keyword>
<dbReference type="GO" id="GO:0015297">
    <property type="term" value="F:antiporter activity"/>
    <property type="evidence" value="ECO:0007669"/>
    <property type="project" value="UniProtKB-KW"/>
</dbReference>
<dbReference type="RefSeq" id="WP_265137826.1">
    <property type="nucleotide sequence ID" value="NZ_CP110418.1"/>
</dbReference>
<evidence type="ECO:0000256" key="9">
    <source>
        <dbReference type="SAM" id="Phobius"/>
    </source>
</evidence>
<comment type="subcellular location">
    <subcellularLocation>
        <location evidence="1">Cell membrane</location>
        <topology evidence="1">Multi-pass membrane protein</topology>
    </subcellularLocation>
</comment>
<feature type="transmembrane region" description="Helical" evidence="9">
    <location>
        <begin position="85"/>
        <end position="110"/>
    </location>
</feature>
<evidence type="ECO:0000313" key="11">
    <source>
        <dbReference type="EMBL" id="UZG50674.1"/>
    </source>
</evidence>
<feature type="transmembrane region" description="Helical" evidence="9">
    <location>
        <begin position="365"/>
        <end position="389"/>
    </location>
</feature>
<keyword evidence="3" id="KW-0050">Antiport</keyword>
<dbReference type="PANTHER" id="PTHR33451">
    <property type="entry name" value="MALATE-2H(+)/NA(+)-LACTATE ANTIPORTER"/>
    <property type="match status" value="1"/>
</dbReference>
<dbReference type="EMBL" id="CP110418">
    <property type="protein sequence ID" value="UZG50674.1"/>
    <property type="molecule type" value="Genomic_DNA"/>
</dbReference>
<feature type="transmembrane region" description="Helical" evidence="9">
    <location>
        <begin position="31"/>
        <end position="64"/>
    </location>
</feature>
<evidence type="ECO:0000313" key="12">
    <source>
        <dbReference type="Proteomes" id="UP001164244"/>
    </source>
</evidence>
<evidence type="ECO:0000256" key="3">
    <source>
        <dbReference type="ARBA" id="ARBA00022449"/>
    </source>
</evidence>
<keyword evidence="6 9" id="KW-1133">Transmembrane helix</keyword>
<name>A0AA46X4D1_9FIRM</name>
<dbReference type="KEGG" id="vrg:OKW85_08270"/>
<evidence type="ECO:0000256" key="1">
    <source>
        <dbReference type="ARBA" id="ARBA00004651"/>
    </source>
</evidence>
<evidence type="ECO:0000256" key="4">
    <source>
        <dbReference type="ARBA" id="ARBA00022475"/>
    </source>
</evidence>